<name>B9SNT0_RICCO</name>
<feature type="domain" description="C3H1-type" evidence="6">
    <location>
        <begin position="283"/>
        <end position="310"/>
    </location>
</feature>
<dbReference type="Gene3D" id="4.10.1000.10">
    <property type="entry name" value="Zinc finger, CCCH-type"/>
    <property type="match status" value="1"/>
</dbReference>
<dbReference type="Pfam" id="PF00642">
    <property type="entry name" value="zf-CCCH"/>
    <property type="match status" value="2"/>
</dbReference>
<keyword evidence="1 4" id="KW-0479">Metal-binding</keyword>
<dbReference type="EMBL" id="EQ974052">
    <property type="protein sequence ID" value="EEF34720.1"/>
    <property type="molecule type" value="Genomic_DNA"/>
</dbReference>
<dbReference type="AlphaFoldDB" id="B9SNT0"/>
<feature type="zinc finger region" description="C3H1-type" evidence="4">
    <location>
        <begin position="219"/>
        <end position="246"/>
    </location>
</feature>
<keyword evidence="2 4" id="KW-0863">Zinc-finger</keyword>
<evidence type="ECO:0000256" key="5">
    <source>
        <dbReference type="SAM" id="MobiDB-lite"/>
    </source>
</evidence>
<organism evidence="7 8">
    <name type="scientific">Ricinus communis</name>
    <name type="common">Castor bean</name>
    <dbReference type="NCBI Taxonomy" id="3988"/>
    <lineage>
        <taxon>Eukaryota</taxon>
        <taxon>Viridiplantae</taxon>
        <taxon>Streptophyta</taxon>
        <taxon>Embryophyta</taxon>
        <taxon>Tracheophyta</taxon>
        <taxon>Spermatophyta</taxon>
        <taxon>Magnoliopsida</taxon>
        <taxon>eudicotyledons</taxon>
        <taxon>Gunneridae</taxon>
        <taxon>Pentapetalae</taxon>
        <taxon>rosids</taxon>
        <taxon>fabids</taxon>
        <taxon>Malpighiales</taxon>
        <taxon>Euphorbiaceae</taxon>
        <taxon>Acalyphoideae</taxon>
        <taxon>Acalypheae</taxon>
        <taxon>Ricinus</taxon>
    </lineage>
</organism>
<feature type="domain" description="C3H1-type" evidence="6">
    <location>
        <begin position="160"/>
        <end position="187"/>
    </location>
</feature>
<proteinExistence type="predicted"/>
<evidence type="ECO:0000313" key="7">
    <source>
        <dbReference type="EMBL" id="EEF34720.1"/>
    </source>
</evidence>
<evidence type="ECO:0000256" key="1">
    <source>
        <dbReference type="ARBA" id="ARBA00022723"/>
    </source>
</evidence>
<reference evidence="8" key="1">
    <citation type="journal article" date="2010" name="Nat. Biotechnol.">
        <title>Draft genome sequence of the oilseed species Ricinus communis.</title>
        <authorList>
            <person name="Chan A.P."/>
            <person name="Crabtree J."/>
            <person name="Zhao Q."/>
            <person name="Lorenzi H."/>
            <person name="Orvis J."/>
            <person name="Puiu D."/>
            <person name="Melake-Berhan A."/>
            <person name="Jones K.M."/>
            <person name="Redman J."/>
            <person name="Chen G."/>
            <person name="Cahoon E.B."/>
            <person name="Gedil M."/>
            <person name="Stanke M."/>
            <person name="Haas B.J."/>
            <person name="Wortman J.R."/>
            <person name="Fraser-Liggett C.M."/>
            <person name="Ravel J."/>
            <person name="Rabinowicz P.D."/>
        </authorList>
    </citation>
    <scope>NUCLEOTIDE SEQUENCE [LARGE SCALE GENOMIC DNA]</scope>
    <source>
        <strain evidence="8">cv. Hale</strain>
    </source>
</reference>
<dbReference type="PROSITE" id="PS50103">
    <property type="entry name" value="ZF_C3H1"/>
    <property type="match status" value="3"/>
</dbReference>
<keyword evidence="8" id="KW-1185">Reference proteome</keyword>
<feature type="compositionally biased region" description="Basic and acidic residues" evidence="5">
    <location>
        <begin position="73"/>
        <end position="84"/>
    </location>
</feature>
<feature type="zinc finger region" description="C3H1-type" evidence="4">
    <location>
        <begin position="283"/>
        <end position="310"/>
    </location>
</feature>
<dbReference type="STRING" id="3988.B9SNT0"/>
<feature type="compositionally biased region" description="Basic and acidic residues" evidence="5">
    <location>
        <begin position="139"/>
        <end position="156"/>
    </location>
</feature>
<dbReference type="Pfam" id="PF23030">
    <property type="entry name" value="SCAF11-like_C"/>
    <property type="match status" value="1"/>
</dbReference>
<dbReference type="Gene3D" id="3.30.1370.210">
    <property type="match status" value="1"/>
</dbReference>
<sequence length="886" mass="98237">MSGSGRRRSSKWDLKEESRILFDSTHEKGWSGKAGLSFHDKESQRGWLSPETAGGNRPKWSVLEPLSGRRGSRRDDSIDEDHNRSLKAMTAWEGEENYGTRMSPGLDEWRHQSRRNSPRNEWKRSRRSRSRSQSRSRSRSPDRGFGREPGLYDRSRSRSAVSSQICKDFAAGRCRRGNHCQFLHQGTQTYEDDWERHRKTATSQYPIPHDSREYPTGSGRSTDSCSDFLKGNCRRGASCRFAHHGATHAAGKGSSNEVTRERNSDRRHRDASPERHGDREIRRPADVPCKFFAAGNCRNGKYCRFSHQGQALLSPERSRDGRFSHDQNADDIEKVWNGPKWSSTSTTDAVKLNEDKNGTVGELDHRATARSVDDRWGHCLEEDKTLRESLIDHKMPESDKKETLLWKTENAGDKILGSEQRAGENWLGDMDMSPEWNYKVQPSNHIDKQECVSLTSCDPIITQEASGQVHNATAVMPSIINEASTKPPEYSSRDVSTSALPHDDKNLTGKAASSHGGIFSNMVSAPSFNQNSLNSSAVPLPGINMGGQGQVTILTSGGRGFINPQSQTLFQEGNTLNRPDVGEANVSQVNPGVPITQNMVSSEQLTQLTSISASLAQLLANGQQLPQLYAAHTSHAHNSTETPSFANSEGPVKANSAVTIQLNETVGKQKQCDPLSDGIEPEKHDLNVNDPSGLSPDVIGQKNFINGKLEMSSKSVPPSSLAGAPKTGDYNKFCSLEEPNNKGYHLNQLEPGAVSKETKENNRVVTEESGKVEDKAVQENDLLENVDGDGKIDEGKKGKDVKGIRAFKFALVEFVKDLLKPAWKEGQMSKDAYKNIVKKVVDKVTGTMQGASIPQTQEKIQQYLSFSKPKLTKLVQAYVEKLQKDK</sequence>
<dbReference type="InParanoid" id="B9SNT0"/>
<feature type="region of interest" description="Disordered" evidence="5">
    <location>
        <begin position="484"/>
        <end position="512"/>
    </location>
</feature>
<dbReference type="FunCoup" id="B9SNT0">
    <property type="interactions" value="725"/>
</dbReference>
<protein>
    <recommendedName>
        <fullName evidence="6">C3H1-type domain-containing protein</fullName>
    </recommendedName>
</protein>
<feature type="region of interest" description="Disordered" evidence="5">
    <location>
        <begin position="246"/>
        <end position="281"/>
    </location>
</feature>
<evidence type="ECO:0000313" key="8">
    <source>
        <dbReference type="Proteomes" id="UP000008311"/>
    </source>
</evidence>
<feature type="domain" description="C3H1-type" evidence="6">
    <location>
        <begin position="219"/>
        <end position="246"/>
    </location>
</feature>
<accession>B9SNT0</accession>
<dbReference type="GO" id="GO:0008270">
    <property type="term" value="F:zinc ion binding"/>
    <property type="evidence" value="ECO:0007669"/>
    <property type="project" value="UniProtKB-KW"/>
</dbReference>
<dbReference type="PANTHER" id="PTHR36886:SF8">
    <property type="entry name" value="ZINC FINGER CCCH DOMAIN-CONTAINING PROTEIN 38"/>
    <property type="match status" value="1"/>
</dbReference>
<feature type="compositionally biased region" description="Basic residues" evidence="5">
    <location>
        <begin position="124"/>
        <end position="138"/>
    </location>
</feature>
<keyword evidence="3 4" id="KW-0862">Zinc</keyword>
<evidence type="ECO:0000256" key="3">
    <source>
        <dbReference type="ARBA" id="ARBA00022833"/>
    </source>
</evidence>
<feature type="compositionally biased region" description="Basic and acidic residues" evidence="5">
    <location>
        <begin position="258"/>
        <end position="281"/>
    </location>
</feature>
<dbReference type="eggNOG" id="ENOG502QQ0W">
    <property type="taxonomic scope" value="Eukaryota"/>
</dbReference>
<evidence type="ECO:0000256" key="2">
    <source>
        <dbReference type="ARBA" id="ARBA00022771"/>
    </source>
</evidence>
<dbReference type="Pfam" id="PF14608">
    <property type="entry name" value="zf-CCCH_2"/>
    <property type="match status" value="1"/>
</dbReference>
<dbReference type="PANTHER" id="PTHR36886">
    <property type="entry name" value="PROTEIN FRIGIDA-ESSENTIAL 1"/>
    <property type="match status" value="1"/>
</dbReference>
<evidence type="ECO:0000259" key="6">
    <source>
        <dbReference type="PROSITE" id="PS50103"/>
    </source>
</evidence>
<dbReference type="InterPro" id="IPR000571">
    <property type="entry name" value="Znf_CCCH"/>
</dbReference>
<dbReference type="SUPFAM" id="SSF90229">
    <property type="entry name" value="CCCH zinc finger"/>
    <property type="match status" value="2"/>
</dbReference>
<dbReference type="InterPro" id="IPR036855">
    <property type="entry name" value="Znf_CCCH_sf"/>
</dbReference>
<dbReference type="Gene3D" id="1.20.120.1350">
    <property type="entry name" value="Pneumovirus matrix protein 2 (M2), zinc-binding domain"/>
    <property type="match status" value="1"/>
</dbReference>
<dbReference type="Proteomes" id="UP000008311">
    <property type="component" value="Unassembled WGS sequence"/>
</dbReference>
<feature type="region of interest" description="Disordered" evidence="5">
    <location>
        <begin position="200"/>
        <end position="222"/>
    </location>
</feature>
<dbReference type="InterPro" id="IPR052650">
    <property type="entry name" value="Zinc_finger_CCCH"/>
</dbReference>
<feature type="region of interest" description="Disordered" evidence="5">
    <location>
        <begin position="23"/>
        <end position="157"/>
    </location>
</feature>
<feature type="zinc finger region" description="C3H1-type" evidence="4">
    <location>
        <begin position="160"/>
        <end position="187"/>
    </location>
</feature>
<dbReference type="SMART" id="SM00356">
    <property type="entry name" value="ZnF_C3H1"/>
    <property type="match status" value="3"/>
</dbReference>
<dbReference type="InterPro" id="IPR057031">
    <property type="entry name" value="SFR19-like_C"/>
</dbReference>
<gene>
    <name evidence="7" type="ORF">RCOM_1278130</name>
</gene>
<evidence type="ECO:0000256" key="4">
    <source>
        <dbReference type="PROSITE-ProRule" id="PRU00723"/>
    </source>
</evidence>